<feature type="binding site" evidence="12">
    <location>
        <begin position="257"/>
        <end position="258"/>
    </location>
    <ligand>
        <name>ATP</name>
        <dbReference type="ChEBI" id="CHEBI:30616"/>
    </ligand>
</feature>
<dbReference type="RefSeq" id="WP_066521414.1">
    <property type="nucleotide sequence ID" value="NZ_CABMOF010000005.1"/>
</dbReference>
<feature type="binding site" evidence="12">
    <location>
        <position position="288"/>
    </location>
    <ligand>
        <name>K(+)</name>
        <dbReference type="ChEBI" id="CHEBI:29103"/>
    </ligand>
</feature>
<feature type="binding site" evidence="12">
    <location>
        <position position="190"/>
    </location>
    <ligand>
        <name>ATP</name>
        <dbReference type="ChEBI" id="CHEBI:30616"/>
    </ligand>
</feature>
<comment type="subcellular location">
    <subcellularLocation>
        <location evidence="12">Cytoplasm</location>
    </subcellularLocation>
</comment>
<comment type="similarity">
    <text evidence="1">Belongs to the carbohydrate kinase pfkB family.</text>
</comment>
<feature type="binding site" evidence="12">
    <location>
        <begin position="43"/>
        <end position="47"/>
    </location>
    <ligand>
        <name>substrate</name>
    </ligand>
</feature>
<evidence type="ECO:0000313" key="15">
    <source>
        <dbReference type="Proteomes" id="UP000070366"/>
    </source>
</evidence>
<dbReference type="UniPathway" id="UPA00916">
    <property type="reaction ID" value="UER00889"/>
</dbReference>
<dbReference type="SUPFAM" id="SSF53613">
    <property type="entry name" value="Ribokinase-like"/>
    <property type="match status" value="1"/>
</dbReference>
<dbReference type="InterPro" id="IPR002139">
    <property type="entry name" value="Ribo/fructo_kinase"/>
</dbReference>
<organism evidence="14 15">
    <name type="scientific">Christensenella minuta</name>
    <dbReference type="NCBI Taxonomy" id="626937"/>
    <lineage>
        <taxon>Bacteria</taxon>
        <taxon>Bacillati</taxon>
        <taxon>Bacillota</taxon>
        <taxon>Clostridia</taxon>
        <taxon>Christensenellales</taxon>
        <taxon>Christensenellaceae</taxon>
        <taxon>Christensenella</taxon>
    </lineage>
</organism>
<evidence type="ECO:0000256" key="1">
    <source>
        <dbReference type="ARBA" id="ARBA00005380"/>
    </source>
</evidence>
<comment type="activity regulation">
    <text evidence="12">Activated by a monovalent cation that binds near, but not in, the active site. The most likely occupant of the site in vivo is potassium. Ion binding induces a conformational change that may alter substrate affinity.</text>
</comment>
<gene>
    <name evidence="12" type="primary">rbsK</name>
    <name evidence="14" type="ORF">HMPREF3293_02856</name>
</gene>
<dbReference type="Proteomes" id="UP000070366">
    <property type="component" value="Unassembled WGS sequence"/>
</dbReference>
<comment type="cofactor">
    <cofactor evidence="12">
        <name>Mg(2+)</name>
        <dbReference type="ChEBI" id="CHEBI:18420"/>
    </cofactor>
    <text evidence="12">Requires a divalent cation, most likely magnesium in vivo, as an electrophilic catalyst to aid phosphoryl group transfer. It is the chelate of the metal and the nucleotide that is the actual substrate.</text>
</comment>
<keyword evidence="6 12" id="KW-0547">Nucleotide-binding</keyword>
<keyword evidence="11 12" id="KW-0119">Carbohydrate metabolism</keyword>
<evidence type="ECO:0000256" key="4">
    <source>
        <dbReference type="ARBA" id="ARBA00022679"/>
    </source>
</evidence>
<evidence type="ECO:0000259" key="13">
    <source>
        <dbReference type="Pfam" id="PF00294"/>
    </source>
</evidence>
<feature type="binding site" evidence="12">
    <location>
        <position position="297"/>
    </location>
    <ligand>
        <name>K(+)</name>
        <dbReference type="ChEBI" id="CHEBI:29103"/>
    </ligand>
</feature>
<feature type="binding site" evidence="12">
    <location>
        <begin position="226"/>
        <end position="231"/>
    </location>
    <ligand>
        <name>ATP</name>
        <dbReference type="ChEBI" id="CHEBI:30616"/>
    </ligand>
</feature>
<evidence type="ECO:0000256" key="9">
    <source>
        <dbReference type="ARBA" id="ARBA00022842"/>
    </source>
</evidence>
<reference evidence="14 15" key="1">
    <citation type="submission" date="2016-02" db="EMBL/GenBank/DDBJ databases">
        <authorList>
            <person name="Wen L."/>
            <person name="He K."/>
            <person name="Yang H."/>
        </authorList>
    </citation>
    <scope>NUCLEOTIDE SEQUENCE [LARGE SCALE GENOMIC DNA]</scope>
    <source>
        <strain evidence="14 15">DSM 22607</strain>
    </source>
</reference>
<feature type="binding site" evidence="12">
    <location>
        <position position="254"/>
    </location>
    <ligand>
        <name>K(+)</name>
        <dbReference type="ChEBI" id="CHEBI:29103"/>
    </ligand>
</feature>
<dbReference type="InterPro" id="IPR011877">
    <property type="entry name" value="Ribokinase"/>
</dbReference>
<dbReference type="GO" id="GO:0005829">
    <property type="term" value="C:cytosol"/>
    <property type="evidence" value="ECO:0007669"/>
    <property type="project" value="TreeGrafter"/>
</dbReference>
<evidence type="ECO:0000256" key="12">
    <source>
        <dbReference type="HAMAP-Rule" id="MF_01987"/>
    </source>
</evidence>
<dbReference type="PANTHER" id="PTHR10584:SF166">
    <property type="entry name" value="RIBOKINASE"/>
    <property type="match status" value="1"/>
</dbReference>
<dbReference type="Gene3D" id="3.40.1190.20">
    <property type="match status" value="1"/>
</dbReference>
<keyword evidence="7 12" id="KW-0418">Kinase</keyword>
<keyword evidence="10 12" id="KW-0630">Potassium</keyword>
<feature type="binding site" evidence="12">
    <location>
        <position position="252"/>
    </location>
    <ligand>
        <name>K(+)</name>
        <dbReference type="ChEBI" id="CHEBI:29103"/>
    </ligand>
</feature>
<keyword evidence="8 12" id="KW-0067">ATP-binding</keyword>
<comment type="subunit">
    <text evidence="12">Homodimer.</text>
</comment>
<dbReference type="GO" id="GO:0004747">
    <property type="term" value="F:ribokinase activity"/>
    <property type="evidence" value="ECO:0007669"/>
    <property type="project" value="UniProtKB-UniRule"/>
</dbReference>
<feature type="active site" description="Proton acceptor" evidence="12">
    <location>
        <position position="258"/>
    </location>
</feature>
<keyword evidence="4 12" id="KW-0808">Transferase</keyword>
<feature type="binding site" evidence="12">
    <location>
        <position position="144"/>
    </location>
    <ligand>
        <name>substrate</name>
    </ligand>
</feature>
<evidence type="ECO:0000256" key="2">
    <source>
        <dbReference type="ARBA" id="ARBA00012035"/>
    </source>
</evidence>
<dbReference type="HAMAP" id="MF_01987">
    <property type="entry name" value="Ribokinase"/>
    <property type="match status" value="1"/>
</dbReference>
<evidence type="ECO:0000256" key="5">
    <source>
        <dbReference type="ARBA" id="ARBA00022723"/>
    </source>
</evidence>
<feature type="domain" description="Carbohydrate kinase PfkB" evidence="13">
    <location>
        <begin position="6"/>
        <end position="299"/>
    </location>
</feature>
<keyword evidence="15" id="KW-1185">Reference proteome</keyword>
<evidence type="ECO:0000256" key="11">
    <source>
        <dbReference type="ARBA" id="ARBA00023277"/>
    </source>
</evidence>
<dbReference type="EMBL" id="LSZW01000065">
    <property type="protein sequence ID" value="KXK64212.1"/>
    <property type="molecule type" value="Genomic_DNA"/>
</dbReference>
<dbReference type="STRING" id="626937.HMPREF3293_02856"/>
<keyword evidence="12" id="KW-0963">Cytoplasm</keyword>
<feature type="binding site" evidence="12">
    <location>
        <position position="293"/>
    </location>
    <ligand>
        <name>K(+)</name>
        <dbReference type="ChEBI" id="CHEBI:29103"/>
    </ligand>
</feature>
<evidence type="ECO:0000256" key="3">
    <source>
        <dbReference type="ARBA" id="ARBA00016943"/>
    </source>
</evidence>
<comment type="caution">
    <text evidence="14">The sequence shown here is derived from an EMBL/GenBank/DDBJ whole genome shotgun (WGS) entry which is preliminary data.</text>
</comment>
<keyword evidence="5 12" id="KW-0479">Metal-binding</keyword>
<protein>
    <recommendedName>
        <fullName evidence="3 12">Ribokinase</fullName>
        <shortName evidence="12">RK</shortName>
        <ecNumber evidence="2 12">2.7.1.15</ecNumber>
    </recommendedName>
</protein>
<evidence type="ECO:0000256" key="8">
    <source>
        <dbReference type="ARBA" id="ARBA00022840"/>
    </source>
</evidence>
<evidence type="ECO:0000313" key="14">
    <source>
        <dbReference type="EMBL" id="KXK64212.1"/>
    </source>
</evidence>
<comment type="catalytic activity">
    <reaction evidence="12">
        <text>D-ribose + ATP = D-ribose 5-phosphate + ADP + H(+)</text>
        <dbReference type="Rhea" id="RHEA:13697"/>
        <dbReference type="ChEBI" id="CHEBI:15378"/>
        <dbReference type="ChEBI" id="CHEBI:30616"/>
        <dbReference type="ChEBI" id="CHEBI:47013"/>
        <dbReference type="ChEBI" id="CHEBI:78346"/>
        <dbReference type="ChEBI" id="CHEBI:456216"/>
        <dbReference type="EC" id="2.7.1.15"/>
    </reaction>
</comment>
<feature type="binding site" evidence="12">
    <location>
        <begin position="15"/>
        <end position="17"/>
    </location>
    <ligand>
        <name>substrate</name>
    </ligand>
</feature>
<dbReference type="PANTHER" id="PTHR10584">
    <property type="entry name" value="SUGAR KINASE"/>
    <property type="match status" value="1"/>
</dbReference>
<comment type="function">
    <text evidence="12">Catalyzes the phosphorylation of ribose at O-5 in a reaction requiring ATP and magnesium. The resulting D-ribose-5-phosphate can then be used either for sythesis of nucleotides, histidine, and tryptophan, or as a component of the pentose phosphate pathway.</text>
</comment>
<dbReference type="InterPro" id="IPR029056">
    <property type="entry name" value="Ribokinase-like"/>
</dbReference>
<dbReference type="PRINTS" id="PR00990">
    <property type="entry name" value="RIBOKINASE"/>
</dbReference>
<comment type="similarity">
    <text evidence="12">Belongs to the carbohydrate kinase PfkB family. Ribokinase subfamily.</text>
</comment>
<dbReference type="KEGG" id="cmiu:B1H56_02690"/>
<evidence type="ECO:0000256" key="10">
    <source>
        <dbReference type="ARBA" id="ARBA00022958"/>
    </source>
</evidence>
<dbReference type="OrthoDB" id="9775849at2"/>
<dbReference type="AlphaFoldDB" id="A0A136Q0I9"/>
<sequence>MEKDKNRILCMGSINMDLNMFMERMPAPAETVATDNFTTCPGGKSGNQAVAAARLGGKVGFFGKLGDDMFSKELLAAMQGDGVDTSNILVEPGATAGVAMIRIDAEGINSISFTPGANALITPGDVKEHEALFEQYGFLLITAEIPLPTVFAAVRMAKSKGMTVVMDVAPVPKEPIPPDIPPLLDFIKPNEIEAGQLAEMKVTDDASARECMEILRRLGYRHPLITLGKDGCLAWTGKEAQKFLPPKVNAIDTTAAGDVFLGAFTAALSNGQEIAEAVEFASVASAISTTVKGAQRSIPMRDQVEEFMKQERKG</sequence>
<accession>A0A136Q0I9</accession>
<comment type="pathway">
    <text evidence="12">Carbohydrate metabolism; D-ribose degradation; D-ribose 5-phosphate from beta-D-ribopyranose: step 2/2.</text>
</comment>
<name>A0A136Q0I9_9FIRM</name>
<proteinExistence type="inferred from homology"/>
<comment type="caution">
    <text evidence="12">Lacks conserved residue(s) required for the propagation of feature annotation.</text>
</comment>
<dbReference type="GO" id="GO:0005524">
    <property type="term" value="F:ATP binding"/>
    <property type="evidence" value="ECO:0007669"/>
    <property type="project" value="UniProtKB-UniRule"/>
</dbReference>
<dbReference type="GO" id="GO:0019303">
    <property type="term" value="P:D-ribose catabolic process"/>
    <property type="evidence" value="ECO:0007669"/>
    <property type="project" value="UniProtKB-UniRule"/>
</dbReference>
<dbReference type="InterPro" id="IPR002173">
    <property type="entry name" value="Carboh/pur_kinase_PfkB_CS"/>
</dbReference>
<dbReference type="InterPro" id="IPR011611">
    <property type="entry name" value="PfkB_dom"/>
</dbReference>
<dbReference type="GO" id="GO:0046872">
    <property type="term" value="F:metal ion binding"/>
    <property type="evidence" value="ECO:0007669"/>
    <property type="project" value="UniProtKB-KW"/>
</dbReference>
<evidence type="ECO:0000256" key="6">
    <source>
        <dbReference type="ARBA" id="ARBA00022741"/>
    </source>
</evidence>
<dbReference type="PATRIC" id="fig|626937.4.peg.2817"/>
<keyword evidence="9 12" id="KW-0460">Magnesium</keyword>
<feature type="binding site" evidence="12">
    <location>
        <position position="258"/>
    </location>
    <ligand>
        <name>substrate</name>
    </ligand>
</feature>
<evidence type="ECO:0000256" key="7">
    <source>
        <dbReference type="ARBA" id="ARBA00022777"/>
    </source>
</evidence>
<dbReference type="PROSITE" id="PS00584">
    <property type="entry name" value="PFKB_KINASES_2"/>
    <property type="match status" value="1"/>
</dbReference>
<dbReference type="CDD" id="cd01174">
    <property type="entry name" value="ribokinase"/>
    <property type="match status" value="1"/>
</dbReference>
<dbReference type="Pfam" id="PF00294">
    <property type="entry name" value="PfkB"/>
    <property type="match status" value="1"/>
</dbReference>
<dbReference type="EC" id="2.7.1.15" evidence="2 12"/>
<feature type="binding site" evidence="12">
    <location>
        <position position="291"/>
    </location>
    <ligand>
        <name>K(+)</name>
        <dbReference type="ChEBI" id="CHEBI:29103"/>
    </ligand>
</feature>